<evidence type="ECO:0000256" key="2">
    <source>
        <dbReference type="ARBA" id="ARBA00004687"/>
    </source>
</evidence>
<feature type="transmembrane region" description="Helical" evidence="9">
    <location>
        <begin position="273"/>
        <end position="293"/>
    </location>
</feature>
<feature type="region of interest" description="Disordered" evidence="8">
    <location>
        <begin position="1"/>
        <end position="34"/>
    </location>
</feature>
<dbReference type="GO" id="GO:0005789">
    <property type="term" value="C:endoplasmic reticulum membrane"/>
    <property type="evidence" value="ECO:0007669"/>
    <property type="project" value="UniProtKB-SubCell"/>
</dbReference>
<feature type="transmembrane region" description="Helical" evidence="9">
    <location>
        <begin position="176"/>
        <end position="198"/>
    </location>
</feature>
<dbReference type="EMBL" id="LK056662">
    <property type="protein sequence ID" value="CDU23068.1"/>
    <property type="molecule type" value="Genomic_DNA"/>
</dbReference>
<protein>
    <recommendedName>
        <fullName evidence="11">Glycosylphosphatidylinositol anchor biosynthesis protein 11</fullName>
    </recommendedName>
</protein>
<feature type="compositionally biased region" description="Low complexity" evidence="8">
    <location>
        <begin position="19"/>
        <end position="34"/>
    </location>
</feature>
<comment type="subcellular location">
    <subcellularLocation>
        <location evidence="1">Endoplasmic reticulum membrane</location>
        <topology evidence="1">Multi-pass membrane protein</topology>
    </subcellularLocation>
</comment>
<dbReference type="Pfam" id="PF06699">
    <property type="entry name" value="PIG-F"/>
    <property type="match status" value="1"/>
</dbReference>
<evidence type="ECO:0000256" key="9">
    <source>
        <dbReference type="SAM" id="Phobius"/>
    </source>
</evidence>
<evidence type="ECO:0000256" key="6">
    <source>
        <dbReference type="ARBA" id="ARBA00022989"/>
    </source>
</evidence>
<keyword evidence="7 9" id="KW-0472">Membrane</keyword>
<evidence type="ECO:0000256" key="1">
    <source>
        <dbReference type="ARBA" id="ARBA00004477"/>
    </source>
</evidence>
<name>A0A127ZAB0_9BASI</name>
<dbReference type="GO" id="GO:0006506">
    <property type="term" value="P:GPI anchor biosynthetic process"/>
    <property type="evidence" value="ECO:0007669"/>
    <property type="project" value="UniProtKB-UniPathway"/>
</dbReference>
<keyword evidence="6 9" id="KW-1133">Transmembrane helix</keyword>
<feature type="transmembrane region" description="Helical" evidence="9">
    <location>
        <begin position="40"/>
        <end position="65"/>
    </location>
</feature>
<dbReference type="AlphaFoldDB" id="A0A127ZAB0"/>
<accession>A0A127ZAB0</accession>
<keyword evidence="3" id="KW-0337">GPI-anchor biosynthesis</keyword>
<evidence type="ECO:0000256" key="5">
    <source>
        <dbReference type="ARBA" id="ARBA00022824"/>
    </source>
</evidence>
<proteinExistence type="predicted"/>
<sequence>MGSKPRTTIPRPSHPNPLTTTITTAGGGSTPSTSVRRKRWVYAPATLTLLLLLHAFCHVFAFILLTEPCLNPNYTSRLMDKLNYFALLTTEGAVPRGEWSERFTSAGVRGLFGVGVIQVWFTARFDAYVQKAEQQHSKIVKALRVQRDGGRVGVDGRFDTEGEMEVGNFVRQLEGVSVTVLGLPLVVVCVYGLVVVAGAPAWGKEWKQTAVLACHLTLLIALPLVHVLGLPHPSLTPTTPPPPPTTTTLSSNPSTHWTSLLSLKPNPTFLLPLYHPLIACLLTTIASTSALALDWNVSYQTYPFPLLVGSLLGIVLGDLYTIAVILFG</sequence>
<keyword evidence="5" id="KW-0256">Endoplasmic reticulum</keyword>
<evidence type="ECO:0000256" key="8">
    <source>
        <dbReference type="SAM" id="MobiDB-lite"/>
    </source>
</evidence>
<reference evidence="10" key="1">
    <citation type="submission" date="2014-06" db="EMBL/GenBank/DDBJ databases">
        <authorList>
            <person name="Ju J."/>
            <person name="Zhang J."/>
        </authorList>
    </citation>
    <scope>NUCLEOTIDE SEQUENCE</scope>
    <source>
        <strain evidence="10">SscI8</strain>
    </source>
</reference>
<evidence type="ECO:0000313" key="10">
    <source>
        <dbReference type="EMBL" id="CDU23068.1"/>
    </source>
</evidence>
<evidence type="ECO:0000256" key="7">
    <source>
        <dbReference type="ARBA" id="ARBA00023136"/>
    </source>
</evidence>
<organism evidence="10">
    <name type="scientific">Sporisorium scitamineum</name>
    <dbReference type="NCBI Taxonomy" id="49012"/>
    <lineage>
        <taxon>Eukaryota</taxon>
        <taxon>Fungi</taxon>
        <taxon>Dikarya</taxon>
        <taxon>Basidiomycota</taxon>
        <taxon>Ustilaginomycotina</taxon>
        <taxon>Ustilaginomycetes</taxon>
        <taxon>Ustilaginales</taxon>
        <taxon>Ustilaginaceae</taxon>
        <taxon>Sporisorium</taxon>
    </lineage>
</organism>
<feature type="transmembrane region" description="Helical" evidence="9">
    <location>
        <begin position="305"/>
        <end position="327"/>
    </location>
</feature>
<feature type="transmembrane region" description="Helical" evidence="9">
    <location>
        <begin position="210"/>
        <end position="230"/>
    </location>
</feature>
<evidence type="ECO:0008006" key="11">
    <source>
        <dbReference type="Google" id="ProtNLM"/>
    </source>
</evidence>
<dbReference type="UniPathway" id="UPA00196"/>
<gene>
    <name evidence="10" type="ORF">SPSC_01698</name>
</gene>
<dbReference type="InterPro" id="IPR009580">
    <property type="entry name" value="GPI_biosynthesis_protein_Pig-F"/>
</dbReference>
<evidence type="ECO:0000256" key="4">
    <source>
        <dbReference type="ARBA" id="ARBA00022692"/>
    </source>
</evidence>
<keyword evidence="4 9" id="KW-0812">Transmembrane</keyword>
<dbReference type="OrthoDB" id="2553347at2759"/>
<evidence type="ECO:0000256" key="3">
    <source>
        <dbReference type="ARBA" id="ARBA00022502"/>
    </source>
</evidence>
<comment type="pathway">
    <text evidence="2">Glycolipid biosynthesis; glycosylphosphatidylinositol-anchor biosynthesis.</text>
</comment>